<feature type="chain" id="PRO_5030674946" evidence="1">
    <location>
        <begin position="23"/>
        <end position="129"/>
    </location>
</feature>
<keyword evidence="3" id="KW-1185">Reference proteome</keyword>
<sequence length="129" mass="13671">MNKRLIPATLCMLLLGAAPAFSQSLSGLPLRNQHQIPDGYISVQSGISLSIPITDGSDEKQQQDAIKSFYRIAASNCAVLLDTLADDCQINGLSSNTDVTNMDGRGQKLIVRGQVTMAVKLKPVAGAAK</sequence>
<dbReference type="EMBL" id="JACIIG010000014">
    <property type="protein sequence ID" value="MBB4570467.1"/>
    <property type="molecule type" value="Genomic_DNA"/>
</dbReference>
<organism evidence="2 3">
    <name type="scientific">Rhizobium leucaenae</name>
    <dbReference type="NCBI Taxonomy" id="29450"/>
    <lineage>
        <taxon>Bacteria</taxon>
        <taxon>Pseudomonadati</taxon>
        <taxon>Pseudomonadota</taxon>
        <taxon>Alphaproteobacteria</taxon>
        <taxon>Hyphomicrobiales</taxon>
        <taxon>Rhizobiaceae</taxon>
        <taxon>Rhizobium/Agrobacterium group</taxon>
        <taxon>Rhizobium</taxon>
    </lineage>
</organism>
<evidence type="ECO:0000256" key="1">
    <source>
        <dbReference type="SAM" id="SignalP"/>
    </source>
</evidence>
<dbReference type="RefSeq" id="WP_037136704.1">
    <property type="nucleotide sequence ID" value="NZ_JACIIG010000014.1"/>
</dbReference>
<name>A0A7W7EMF8_9HYPH</name>
<accession>A0A7W7EMF8</accession>
<dbReference type="OrthoDB" id="8401393at2"/>
<reference evidence="2 3" key="1">
    <citation type="submission" date="2020-08" db="EMBL/GenBank/DDBJ databases">
        <title>Genomic Encyclopedia of Type Strains, Phase IV (KMG-V): Genome sequencing to study the core and pangenomes of soil and plant-associated prokaryotes.</title>
        <authorList>
            <person name="Whitman W."/>
        </authorList>
    </citation>
    <scope>NUCLEOTIDE SEQUENCE [LARGE SCALE GENOMIC DNA]</scope>
    <source>
        <strain evidence="2 3">SEMIA 492</strain>
    </source>
</reference>
<dbReference type="Proteomes" id="UP000543836">
    <property type="component" value="Unassembled WGS sequence"/>
</dbReference>
<proteinExistence type="predicted"/>
<keyword evidence="1" id="KW-0732">Signal</keyword>
<evidence type="ECO:0000313" key="3">
    <source>
        <dbReference type="Proteomes" id="UP000543836"/>
    </source>
</evidence>
<evidence type="ECO:0000313" key="2">
    <source>
        <dbReference type="EMBL" id="MBB4570467.1"/>
    </source>
</evidence>
<feature type="signal peptide" evidence="1">
    <location>
        <begin position="1"/>
        <end position="22"/>
    </location>
</feature>
<comment type="caution">
    <text evidence="2">The sequence shown here is derived from an EMBL/GenBank/DDBJ whole genome shotgun (WGS) entry which is preliminary data.</text>
</comment>
<dbReference type="GeneID" id="32530202"/>
<dbReference type="AlphaFoldDB" id="A0A7W7EMF8"/>
<gene>
    <name evidence="2" type="ORF">GGE60_004606</name>
</gene>
<protein>
    <submittedName>
        <fullName evidence="2">Uncharacterized protein</fullName>
    </submittedName>
</protein>